<dbReference type="STRING" id="626522.GCWU000325_02229"/>
<comment type="caution">
    <text evidence="2">The sequence shown here is derived from an EMBL/GenBank/DDBJ whole genome shotgun (WGS) entry which is preliminary data.</text>
</comment>
<dbReference type="Proteomes" id="UP000003460">
    <property type="component" value="Unassembled WGS sequence"/>
</dbReference>
<dbReference type="HOGENOM" id="CLU_3274776_0_0_10"/>
<proteinExistence type="predicted"/>
<feature type="region of interest" description="Disordered" evidence="1">
    <location>
        <begin position="1"/>
        <end position="41"/>
    </location>
</feature>
<sequence>MGFGGKVLKPFAPQGRRPHSKRPRRRLSAKTYTARYADEKA</sequence>
<organism evidence="2 3">
    <name type="scientific">Alloprevotella tannerae ATCC 51259</name>
    <dbReference type="NCBI Taxonomy" id="626522"/>
    <lineage>
        <taxon>Bacteria</taxon>
        <taxon>Pseudomonadati</taxon>
        <taxon>Bacteroidota</taxon>
        <taxon>Bacteroidia</taxon>
        <taxon>Bacteroidales</taxon>
        <taxon>Prevotellaceae</taxon>
        <taxon>Alloprevotella</taxon>
    </lineage>
</organism>
<name>C9LJ17_9BACT</name>
<keyword evidence="3" id="KW-1185">Reference proteome</keyword>
<protein>
    <submittedName>
        <fullName evidence="2">Uncharacterized protein</fullName>
    </submittedName>
</protein>
<dbReference type="EMBL" id="ACIJ02000023">
    <property type="protein sequence ID" value="EEX70984.1"/>
    <property type="molecule type" value="Genomic_DNA"/>
</dbReference>
<dbReference type="AlphaFoldDB" id="C9LJ17"/>
<feature type="compositionally biased region" description="Basic residues" evidence="1">
    <location>
        <begin position="16"/>
        <end position="28"/>
    </location>
</feature>
<evidence type="ECO:0000313" key="3">
    <source>
        <dbReference type="Proteomes" id="UP000003460"/>
    </source>
</evidence>
<evidence type="ECO:0000256" key="1">
    <source>
        <dbReference type="SAM" id="MobiDB-lite"/>
    </source>
</evidence>
<gene>
    <name evidence="2" type="ORF">GCWU000325_02229</name>
</gene>
<accession>C9LJ17</accession>
<evidence type="ECO:0000313" key="2">
    <source>
        <dbReference type="EMBL" id="EEX70984.1"/>
    </source>
</evidence>
<reference evidence="2" key="1">
    <citation type="submission" date="2009-09" db="EMBL/GenBank/DDBJ databases">
        <authorList>
            <person name="Weinstock G."/>
            <person name="Sodergren E."/>
            <person name="Clifton S."/>
            <person name="Fulton L."/>
            <person name="Fulton B."/>
            <person name="Courtney L."/>
            <person name="Fronick C."/>
            <person name="Harrison M."/>
            <person name="Strong C."/>
            <person name="Farmer C."/>
            <person name="Delahaunty K."/>
            <person name="Markovic C."/>
            <person name="Hall O."/>
            <person name="Minx P."/>
            <person name="Tomlinson C."/>
            <person name="Mitreva M."/>
            <person name="Nelson J."/>
            <person name="Hou S."/>
            <person name="Wollam A."/>
            <person name="Pepin K.H."/>
            <person name="Johnson M."/>
            <person name="Bhonagiri V."/>
            <person name="Nash W.E."/>
            <person name="Warren W."/>
            <person name="Chinwalla A."/>
            <person name="Mardis E.R."/>
            <person name="Wilson R.K."/>
        </authorList>
    </citation>
    <scope>NUCLEOTIDE SEQUENCE [LARGE SCALE GENOMIC DNA]</scope>
    <source>
        <strain evidence="2">ATCC 51259</strain>
    </source>
</reference>